<gene>
    <name evidence="1" type="ORF">HELGO_WM38806</name>
</gene>
<accession>A0A6S6TBR6</accession>
<proteinExistence type="predicted"/>
<dbReference type="Gene3D" id="3.90.1150.10">
    <property type="entry name" value="Aspartate Aminotransferase, domain 1"/>
    <property type="match status" value="1"/>
</dbReference>
<keyword evidence="1" id="KW-0012">Acyltransferase</keyword>
<dbReference type="EC" id="2.3.1.47" evidence="1"/>
<feature type="non-terminal residue" evidence="1">
    <location>
        <position position="65"/>
    </location>
</feature>
<keyword evidence="1" id="KW-0808">Transferase</keyword>
<dbReference type="Gene3D" id="3.40.640.10">
    <property type="entry name" value="Type I PLP-dependent aspartate aminotransferase-like (Major domain)"/>
    <property type="match status" value="1"/>
</dbReference>
<sequence length="65" mass="7653">MYQKELNALKKSGRFRQRKVWDKELIDFASNDYLGLANNKKQLQKALKLLNEYENHAPKASMLVN</sequence>
<dbReference type="GO" id="GO:0008710">
    <property type="term" value="F:8-amino-7-oxononanoate synthase activity"/>
    <property type="evidence" value="ECO:0007669"/>
    <property type="project" value="UniProtKB-EC"/>
</dbReference>
<organism evidence="1">
    <name type="scientific">uncultured Sulfurovum sp</name>
    <dbReference type="NCBI Taxonomy" id="269237"/>
    <lineage>
        <taxon>Bacteria</taxon>
        <taxon>Pseudomonadati</taxon>
        <taxon>Campylobacterota</taxon>
        <taxon>Epsilonproteobacteria</taxon>
        <taxon>Campylobacterales</taxon>
        <taxon>Sulfurovaceae</taxon>
        <taxon>Sulfurovum</taxon>
        <taxon>environmental samples</taxon>
    </lineage>
</organism>
<dbReference type="EMBL" id="CACVAU010000039">
    <property type="protein sequence ID" value="CAA6812366.1"/>
    <property type="molecule type" value="Genomic_DNA"/>
</dbReference>
<dbReference type="InterPro" id="IPR015422">
    <property type="entry name" value="PyrdxlP-dep_Trfase_small"/>
</dbReference>
<dbReference type="AlphaFoldDB" id="A0A6S6TBR6"/>
<name>A0A6S6TBR6_9BACT</name>
<dbReference type="SUPFAM" id="SSF53383">
    <property type="entry name" value="PLP-dependent transferases"/>
    <property type="match status" value="1"/>
</dbReference>
<reference evidence="1" key="1">
    <citation type="submission" date="2020-01" db="EMBL/GenBank/DDBJ databases">
        <authorList>
            <person name="Meier V. D."/>
            <person name="Meier V D."/>
        </authorList>
    </citation>
    <scope>NUCLEOTIDE SEQUENCE</scope>
    <source>
        <strain evidence="1">HLG_WM_MAG_05</strain>
    </source>
</reference>
<dbReference type="InterPro" id="IPR015424">
    <property type="entry name" value="PyrdxlP-dep_Trfase"/>
</dbReference>
<dbReference type="InterPro" id="IPR015421">
    <property type="entry name" value="PyrdxlP-dep_Trfase_major"/>
</dbReference>
<protein>
    <submittedName>
        <fullName evidence="1">8-amino-7-oxononanoate synthase (EC)</fullName>
        <ecNumber evidence="1">2.3.1.47</ecNumber>
    </submittedName>
</protein>
<evidence type="ECO:0000313" key="1">
    <source>
        <dbReference type="EMBL" id="CAA6812366.1"/>
    </source>
</evidence>